<protein>
    <submittedName>
        <fullName evidence="1">ATP-binding protein</fullName>
    </submittedName>
</protein>
<dbReference type="AlphaFoldDB" id="A0A9X1V8Z9"/>
<reference evidence="1" key="1">
    <citation type="submission" date="2022-03" db="EMBL/GenBank/DDBJ databases">
        <title>Gramella crocea sp. nov., isolated from activated sludge of a seafood processing plant.</title>
        <authorList>
            <person name="Zhang X."/>
        </authorList>
    </citation>
    <scope>NUCLEOTIDE SEQUENCE</scope>
    <source>
        <strain evidence="1">YJ019</strain>
    </source>
</reference>
<dbReference type="InterPro" id="IPR027417">
    <property type="entry name" value="P-loop_NTPase"/>
</dbReference>
<gene>
    <name evidence="1" type="ORF">ML462_15550</name>
</gene>
<accession>A0A9X1V8Z9</accession>
<comment type="caution">
    <text evidence="1">The sequence shown here is derived from an EMBL/GenBank/DDBJ whole genome shotgun (WGS) entry which is preliminary data.</text>
</comment>
<keyword evidence="1" id="KW-0067">ATP-binding</keyword>
<keyword evidence="2" id="KW-1185">Reference proteome</keyword>
<dbReference type="Gene3D" id="3.40.50.300">
    <property type="entry name" value="P-loop containing nucleotide triphosphate hydrolases"/>
    <property type="match status" value="1"/>
</dbReference>
<name>A0A9X1V8Z9_9FLAO</name>
<organism evidence="1 2">
    <name type="scientific">Christiangramia lutea</name>
    <dbReference type="NCBI Taxonomy" id="1607951"/>
    <lineage>
        <taxon>Bacteria</taxon>
        <taxon>Pseudomonadati</taxon>
        <taxon>Bacteroidota</taxon>
        <taxon>Flavobacteriia</taxon>
        <taxon>Flavobacteriales</taxon>
        <taxon>Flavobacteriaceae</taxon>
        <taxon>Christiangramia</taxon>
    </lineage>
</organism>
<dbReference type="GO" id="GO:0005524">
    <property type="term" value="F:ATP binding"/>
    <property type="evidence" value="ECO:0007669"/>
    <property type="project" value="UniProtKB-KW"/>
</dbReference>
<evidence type="ECO:0000313" key="2">
    <source>
        <dbReference type="Proteomes" id="UP001139226"/>
    </source>
</evidence>
<dbReference type="RefSeq" id="WP_240714755.1">
    <property type="nucleotide sequence ID" value="NZ_JAKVTV010000007.1"/>
</dbReference>
<dbReference type="SUPFAM" id="SSF52540">
    <property type="entry name" value="P-loop containing nucleoside triphosphate hydrolases"/>
    <property type="match status" value="1"/>
</dbReference>
<proteinExistence type="predicted"/>
<sequence length="378" mass="44191">MILKTFSYEEYENSPRFWKLEEFKLNSINLIVGNNTSGKSRTLNVIHGLSKLLLSPRIQFNSGTYNGMFETNQTEYSYSVKFEDGKVMFEKMLEKDRILFERNESGTGKIFNSDLKQLMNFKIPQNELVAYRRDEIQFPYLENLFNWASNTRHFRFSKEQEKHTLALIDSNKTPTESFNMKGSNQAIEVFRRAKARYRDTFINNLIIDFNSIGYNINDIDVGVLHSIKVDAPGGNKVVGLRVKENDRNGLTDQNEMSDGMFRALSVLIHYNYYILEKKNLNILIDDIGEGLDFERSSKLIQLLINKSQTNNIQLSMSTNDKFVMNHTSLEYWQIISREGANVKMFNKYNSNKEFEDFRFTGLNNFDFFSTDFFKTGME</sequence>
<keyword evidence="1" id="KW-0547">Nucleotide-binding</keyword>
<dbReference type="EMBL" id="JAKVTV010000007">
    <property type="protein sequence ID" value="MCH4824588.1"/>
    <property type="molecule type" value="Genomic_DNA"/>
</dbReference>
<dbReference type="Proteomes" id="UP001139226">
    <property type="component" value="Unassembled WGS sequence"/>
</dbReference>
<evidence type="ECO:0000313" key="1">
    <source>
        <dbReference type="EMBL" id="MCH4824588.1"/>
    </source>
</evidence>